<keyword evidence="3 12" id="KW-1134">Transmembrane beta strand</keyword>
<evidence type="ECO:0000256" key="4">
    <source>
        <dbReference type="ARBA" id="ARBA00022496"/>
    </source>
</evidence>
<keyword evidence="8" id="KW-0406">Ion transport</keyword>
<dbReference type="AlphaFoldDB" id="A0A1W1Z4A4"/>
<evidence type="ECO:0000256" key="12">
    <source>
        <dbReference type="PROSITE-ProRule" id="PRU01360"/>
    </source>
</evidence>
<evidence type="ECO:0000256" key="10">
    <source>
        <dbReference type="ARBA" id="ARBA00023136"/>
    </source>
</evidence>
<dbReference type="InterPro" id="IPR000531">
    <property type="entry name" value="Beta-barrel_TonB"/>
</dbReference>
<accession>A0A1W1Z4A4</accession>
<name>A0A1W1Z4A4_9FLAO</name>
<comment type="similarity">
    <text evidence="12 13">Belongs to the TonB-dependent receptor family.</text>
</comment>
<reference evidence="16 17" key="1">
    <citation type="submission" date="2017-04" db="EMBL/GenBank/DDBJ databases">
        <authorList>
            <person name="Afonso C.L."/>
            <person name="Miller P.J."/>
            <person name="Scott M.A."/>
            <person name="Spackman E."/>
            <person name="Goraichik I."/>
            <person name="Dimitrov K.M."/>
            <person name="Suarez D.L."/>
            <person name="Swayne D.E."/>
        </authorList>
    </citation>
    <scope>NUCLEOTIDE SEQUENCE [LARGE SCALE GENOMIC DNA]</scope>
    <source>
        <strain evidence="16 17">DSM 21164</strain>
    </source>
</reference>
<keyword evidence="11 12" id="KW-0998">Cell outer membrane</keyword>
<dbReference type="Pfam" id="PF07715">
    <property type="entry name" value="Plug"/>
    <property type="match status" value="1"/>
</dbReference>
<feature type="domain" description="TonB-dependent receptor plug" evidence="15">
    <location>
        <begin position="69"/>
        <end position="157"/>
    </location>
</feature>
<evidence type="ECO:0000256" key="7">
    <source>
        <dbReference type="ARBA" id="ARBA00023004"/>
    </source>
</evidence>
<keyword evidence="4" id="KW-0410">Iron transport</keyword>
<evidence type="ECO:0000256" key="5">
    <source>
        <dbReference type="ARBA" id="ARBA00022692"/>
    </source>
</evidence>
<evidence type="ECO:0000256" key="1">
    <source>
        <dbReference type="ARBA" id="ARBA00004571"/>
    </source>
</evidence>
<evidence type="ECO:0000259" key="15">
    <source>
        <dbReference type="Pfam" id="PF07715"/>
    </source>
</evidence>
<dbReference type="InterPro" id="IPR036942">
    <property type="entry name" value="Beta-barrel_TonB_sf"/>
</dbReference>
<evidence type="ECO:0000256" key="3">
    <source>
        <dbReference type="ARBA" id="ARBA00022452"/>
    </source>
</evidence>
<feature type="domain" description="TonB-dependent receptor-like beta-barrel" evidence="14">
    <location>
        <begin position="231"/>
        <end position="657"/>
    </location>
</feature>
<evidence type="ECO:0000313" key="17">
    <source>
        <dbReference type="Proteomes" id="UP000192360"/>
    </source>
</evidence>
<dbReference type="InterPro" id="IPR012910">
    <property type="entry name" value="Plug_dom"/>
</dbReference>
<evidence type="ECO:0000256" key="13">
    <source>
        <dbReference type="RuleBase" id="RU003357"/>
    </source>
</evidence>
<keyword evidence="2 12" id="KW-0813">Transport</keyword>
<dbReference type="GO" id="GO:0009279">
    <property type="term" value="C:cell outer membrane"/>
    <property type="evidence" value="ECO:0007669"/>
    <property type="project" value="UniProtKB-SubCell"/>
</dbReference>
<keyword evidence="17" id="KW-1185">Reference proteome</keyword>
<dbReference type="PANTHER" id="PTHR32552">
    <property type="entry name" value="FERRICHROME IRON RECEPTOR-RELATED"/>
    <property type="match status" value="1"/>
</dbReference>
<keyword evidence="9 13" id="KW-0798">TonB box</keyword>
<sequence length="699" mass="78642">MTLNYRMKGHVVLSIIFGISQLVFSQEKIEKDSITTLEEVIVLENKITKHTEGITPSDLVGGTIFQNYSPVDVVSAINQIPGVYILSGSLNTNRITIRGVGARTLFGTDKLRLYYNDIPITNGAGLSSIEAYDLESLHQIEVVKGPKATTFGSNLGGAILLQPKQALGNTTYFNNNFTVGSYNLVKNNFSFSLTDEKIAIGFNYGHLETDGYRQNNKFNRDALLLNVSFAISPKNTLGLLVNYVDYFAQIPSSLGITDFKENPEQAAFTWNAAKGYEANKYTLIGLSLSHDFSENLKNTTSIFYSYLDHYEPRPFGILDEFTNGYGFRTRFEGNFKMLTKPASYTFGSELYKDEFNWSEFENLYQDNNGNGSLQGAPFAKNKEYRTQLNTFATILLNINPKLEVQLGLNVNKTQYNYRDLFNQGSENKSAKRDFNAIVLPNATIAYTLNNFQKLYTNVSRGFSNPTLEETLTPDGVINPNIAQETGVNYEIGTNLYFDQKKLQINAALYQMNITNLLVAERISDDQFVGKNAGKTKHQGLELSASYELKLSSAVQLQPFINYTFNKHNFIAFIDNGISYSGNELTGVPKHRLQSGLQMQLFQHFYWNTTHQFTGAIPLTDANSLYSESFHVFTTKIGFQKKLNSHFSIASSFGINNLFDAKYAQSVLINTQAFGSAEPRYYYPGNNRNYYGSLQLRYSL</sequence>
<dbReference type="InterPro" id="IPR039426">
    <property type="entry name" value="TonB-dep_rcpt-like"/>
</dbReference>
<evidence type="ECO:0000256" key="6">
    <source>
        <dbReference type="ARBA" id="ARBA00022729"/>
    </source>
</evidence>
<dbReference type="InterPro" id="IPR037066">
    <property type="entry name" value="Plug_dom_sf"/>
</dbReference>
<organism evidence="16 17">
    <name type="scientific">Cellulophaga tyrosinoxydans</name>
    <dbReference type="NCBI Taxonomy" id="504486"/>
    <lineage>
        <taxon>Bacteria</taxon>
        <taxon>Pseudomonadati</taxon>
        <taxon>Bacteroidota</taxon>
        <taxon>Flavobacteriia</taxon>
        <taxon>Flavobacteriales</taxon>
        <taxon>Flavobacteriaceae</taxon>
        <taxon>Cellulophaga</taxon>
    </lineage>
</organism>
<dbReference type="PANTHER" id="PTHR32552:SF68">
    <property type="entry name" value="FERRICHROME OUTER MEMBRANE TRANSPORTER_PHAGE RECEPTOR"/>
    <property type="match status" value="1"/>
</dbReference>
<proteinExistence type="inferred from homology"/>
<dbReference type="Gene3D" id="2.40.170.20">
    <property type="entry name" value="TonB-dependent receptor, beta-barrel domain"/>
    <property type="match status" value="1"/>
</dbReference>
<protein>
    <submittedName>
        <fullName evidence="16">Iron complex outermembrane recepter protein</fullName>
    </submittedName>
</protein>
<evidence type="ECO:0000313" key="16">
    <source>
        <dbReference type="EMBL" id="SMC43269.1"/>
    </source>
</evidence>
<evidence type="ECO:0000259" key="14">
    <source>
        <dbReference type="Pfam" id="PF00593"/>
    </source>
</evidence>
<dbReference type="EMBL" id="FWXO01000001">
    <property type="protein sequence ID" value="SMC43269.1"/>
    <property type="molecule type" value="Genomic_DNA"/>
</dbReference>
<dbReference type="SUPFAM" id="SSF56935">
    <property type="entry name" value="Porins"/>
    <property type="match status" value="1"/>
</dbReference>
<dbReference type="STRING" id="504486.SAMN05660703_1123"/>
<keyword evidence="5 12" id="KW-0812">Transmembrane</keyword>
<dbReference type="PROSITE" id="PS52016">
    <property type="entry name" value="TONB_DEPENDENT_REC_3"/>
    <property type="match status" value="1"/>
</dbReference>
<dbReference type="GO" id="GO:0015344">
    <property type="term" value="F:siderophore uptake transmembrane transporter activity"/>
    <property type="evidence" value="ECO:0007669"/>
    <property type="project" value="TreeGrafter"/>
</dbReference>
<gene>
    <name evidence="16" type="ORF">SAMN05660703_1123</name>
</gene>
<dbReference type="Pfam" id="PF00593">
    <property type="entry name" value="TonB_dep_Rec_b-barrel"/>
    <property type="match status" value="1"/>
</dbReference>
<evidence type="ECO:0000256" key="8">
    <source>
        <dbReference type="ARBA" id="ARBA00023065"/>
    </source>
</evidence>
<evidence type="ECO:0000256" key="9">
    <source>
        <dbReference type="ARBA" id="ARBA00023077"/>
    </source>
</evidence>
<keyword evidence="10 12" id="KW-0472">Membrane</keyword>
<evidence type="ECO:0000256" key="11">
    <source>
        <dbReference type="ARBA" id="ARBA00023237"/>
    </source>
</evidence>
<dbReference type="Gene3D" id="2.170.130.10">
    <property type="entry name" value="TonB-dependent receptor, plug domain"/>
    <property type="match status" value="1"/>
</dbReference>
<comment type="subcellular location">
    <subcellularLocation>
        <location evidence="1 12">Cell outer membrane</location>
        <topology evidence="1 12">Multi-pass membrane protein</topology>
    </subcellularLocation>
</comment>
<keyword evidence="6" id="KW-0732">Signal</keyword>
<dbReference type="Proteomes" id="UP000192360">
    <property type="component" value="Unassembled WGS sequence"/>
</dbReference>
<keyword evidence="7" id="KW-0408">Iron</keyword>
<evidence type="ECO:0000256" key="2">
    <source>
        <dbReference type="ARBA" id="ARBA00022448"/>
    </source>
</evidence>